<evidence type="ECO:0000313" key="2">
    <source>
        <dbReference type="EMBL" id="KZP15583.1"/>
    </source>
</evidence>
<dbReference type="Proteomes" id="UP000076532">
    <property type="component" value="Unassembled WGS sequence"/>
</dbReference>
<feature type="region of interest" description="Disordered" evidence="1">
    <location>
        <begin position="139"/>
        <end position="164"/>
    </location>
</feature>
<reference evidence="2 3" key="1">
    <citation type="journal article" date="2016" name="Mol. Biol. Evol.">
        <title>Comparative Genomics of Early-Diverging Mushroom-Forming Fungi Provides Insights into the Origins of Lignocellulose Decay Capabilities.</title>
        <authorList>
            <person name="Nagy L.G."/>
            <person name="Riley R."/>
            <person name="Tritt A."/>
            <person name="Adam C."/>
            <person name="Daum C."/>
            <person name="Floudas D."/>
            <person name="Sun H."/>
            <person name="Yadav J.S."/>
            <person name="Pangilinan J."/>
            <person name="Larsson K.H."/>
            <person name="Matsuura K."/>
            <person name="Barry K."/>
            <person name="Labutti K."/>
            <person name="Kuo R."/>
            <person name="Ohm R.A."/>
            <person name="Bhattacharya S.S."/>
            <person name="Shirouzu T."/>
            <person name="Yoshinaga Y."/>
            <person name="Martin F.M."/>
            <person name="Grigoriev I.V."/>
            <person name="Hibbett D.S."/>
        </authorList>
    </citation>
    <scope>NUCLEOTIDE SEQUENCE [LARGE SCALE GENOMIC DNA]</scope>
    <source>
        <strain evidence="2 3">CBS 109695</strain>
    </source>
</reference>
<proteinExistence type="predicted"/>
<evidence type="ECO:0000313" key="3">
    <source>
        <dbReference type="Proteomes" id="UP000076532"/>
    </source>
</evidence>
<protein>
    <submittedName>
        <fullName evidence="2">Uncharacterized protein</fullName>
    </submittedName>
</protein>
<organism evidence="2 3">
    <name type="scientific">Athelia psychrophila</name>
    <dbReference type="NCBI Taxonomy" id="1759441"/>
    <lineage>
        <taxon>Eukaryota</taxon>
        <taxon>Fungi</taxon>
        <taxon>Dikarya</taxon>
        <taxon>Basidiomycota</taxon>
        <taxon>Agaricomycotina</taxon>
        <taxon>Agaricomycetes</taxon>
        <taxon>Agaricomycetidae</taxon>
        <taxon>Atheliales</taxon>
        <taxon>Atheliaceae</taxon>
        <taxon>Athelia</taxon>
    </lineage>
</organism>
<name>A0A166EB09_9AGAM</name>
<gene>
    <name evidence="2" type="ORF">FIBSPDRAFT_958749</name>
</gene>
<dbReference type="AlphaFoldDB" id="A0A166EB09"/>
<dbReference type="EMBL" id="KV417603">
    <property type="protein sequence ID" value="KZP15583.1"/>
    <property type="molecule type" value="Genomic_DNA"/>
</dbReference>
<sequence length="182" mass="19817">MSPDASAAVACNTALYIVPGLVPGTHSVSMKLVDWMGGTCRLGVDCGEWIGGGFYDYIVIHADKLGTVSGPPAPAQESGICSPPPSSKLNSAWMRAYASLLMPYPRMLFILPDLCILPALYVLPDLFIRHVHPAIPPLPNRPTPHSHRVCRSPRTPRTSWQQKKEGTLPALRKLALYPHTLT</sequence>
<keyword evidence="3" id="KW-1185">Reference proteome</keyword>
<evidence type="ECO:0000256" key="1">
    <source>
        <dbReference type="SAM" id="MobiDB-lite"/>
    </source>
</evidence>
<accession>A0A166EB09</accession>